<keyword evidence="2" id="KW-1185">Reference proteome</keyword>
<protein>
    <submittedName>
        <fullName evidence="1">Uncharacterized protein</fullName>
    </submittedName>
</protein>
<accession>A0A9Q0GI09</accession>
<organism evidence="1 2">
    <name type="scientific">Turnera subulata</name>
    <dbReference type="NCBI Taxonomy" id="218843"/>
    <lineage>
        <taxon>Eukaryota</taxon>
        <taxon>Viridiplantae</taxon>
        <taxon>Streptophyta</taxon>
        <taxon>Embryophyta</taxon>
        <taxon>Tracheophyta</taxon>
        <taxon>Spermatophyta</taxon>
        <taxon>Magnoliopsida</taxon>
        <taxon>eudicotyledons</taxon>
        <taxon>Gunneridae</taxon>
        <taxon>Pentapetalae</taxon>
        <taxon>rosids</taxon>
        <taxon>fabids</taxon>
        <taxon>Malpighiales</taxon>
        <taxon>Passifloraceae</taxon>
        <taxon>Turnera</taxon>
    </lineage>
</organism>
<dbReference type="OrthoDB" id="1686201at2759"/>
<comment type="caution">
    <text evidence="1">The sequence shown here is derived from an EMBL/GenBank/DDBJ whole genome shotgun (WGS) entry which is preliminary data.</text>
</comment>
<sequence length="107" mass="11313">MSTLRLASRLPKSLPIGATKASGPWIHRSFVAASPTLAKDKDNDATQSVKEAAEAVKKGAKSVEKTSEFVRDTVSSTAESVTKLTKDVTGKITEKAAELIKDKVAGK</sequence>
<evidence type="ECO:0000313" key="2">
    <source>
        <dbReference type="Proteomes" id="UP001141552"/>
    </source>
</evidence>
<proteinExistence type="predicted"/>
<evidence type="ECO:0000313" key="1">
    <source>
        <dbReference type="EMBL" id="KAJ4848691.1"/>
    </source>
</evidence>
<dbReference type="EMBL" id="JAKUCV010000839">
    <property type="protein sequence ID" value="KAJ4848691.1"/>
    <property type="molecule type" value="Genomic_DNA"/>
</dbReference>
<reference evidence="1" key="2">
    <citation type="journal article" date="2023" name="Plants (Basel)">
        <title>Annotation of the Turnera subulata (Passifloraceae) Draft Genome Reveals the S-Locus Evolved after the Divergence of Turneroideae from Passifloroideae in a Stepwise Manner.</title>
        <authorList>
            <person name="Henning P.M."/>
            <person name="Roalson E.H."/>
            <person name="Mir W."/>
            <person name="McCubbin A.G."/>
            <person name="Shore J.S."/>
        </authorList>
    </citation>
    <scope>NUCLEOTIDE SEQUENCE</scope>
    <source>
        <strain evidence="1">F60SS</strain>
    </source>
</reference>
<gene>
    <name evidence="1" type="ORF">Tsubulata_006900</name>
</gene>
<dbReference type="Proteomes" id="UP001141552">
    <property type="component" value="Unassembled WGS sequence"/>
</dbReference>
<name>A0A9Q0GI09_9ROSI</name>
<reference evidence="1" key="1">
    <citation type="submission" date="2022-02" db="EMBL/GenBank/DDBJ databases">
        <authorList>
            <person name="Henning P.M."/>
            <person name="McCubbin A.G."/>
            <person name="Shore J.S."/>
        </authorList>
    </citation>
    <scope>NUCLEOTIDE SEQUENCE</scope>
    <source>
        <strain evidence="1">F60SS</strain>
        <tissue evidence="1">Leaves</tissue>
    </source>
</reference>
<dbReference type="AlphaFoldDB" id="A0A9Q0GI09"/>